<keyword evidence="3" id="KW-1185">Reference proteome</keyword>
<accession>A0A076FM67</accession>
<feature type="transmembrane region" description="Helical" evidence="1">
    <location>
        <begin position="6"/>
        <end position="23"/>
    </location>
</feature>
<dbReference type="EMBL" id="KJ645900">
    <property type="protein sequence ID" value="AII16973.1"/>
    <property type="molecule type" value="Genomic_DNA"/>
</dbReference>
<dbReference type="Proteomes" id="UP000028667">
    <property type="component" value="Segment"/>
</dbReference>
<dbReference type="GeneID" id="20041702"/>
<evidence type="ECO:0000256" key="1">
    <source>
        <dbReference type="SAM" id="Phobius"/>
    </source>
</evidence>
<keyword evidence="1" id="KW-0472">Membrane</keyword>
<keyword evidence="1" id="KW-0812">Transmembrane</keyword>
<name>A0A076FM67_9VIRU</name>
<organism evidence="2 3">
    <name type="scientific">Aureococcus anophagefferens virus</name>
    <dbReference type="NCBI Taxonomy" id="1474867"/>
    <lineage>
        <taxon>Viruses</taxon>
        <taxon>Varidnaviria</taxon>
        <taxon>Bamfordvirae</taxon>
        <taxon>Nucleocytoviricota</taxon>
        <taxon>Megaviricetes</taxon>
        <taxon>Imitervirales</taxon>
        <taxon>Schizomimiviridae</taxon>
        <taxon>Kratosvirus</taxon>
        <taxon>Kratosvirus quantuckense</taxon>
    </lineage>
</organism>
<protein>
    <submittedName>
        <fullName evidence="2">Uncharacterized protein</fullName>
    </submittedName>
</protein>
<proteinExistence type="predicted"/>
<dbReference type="KEGG" id="vg:20041702"/>
<keyword evidence="1" id="KW-1133">Transmembrane helix</keyword>
<evidence type="ECO:0000313" key="2">
    <source>
        <dbReference type="EMBL" id="AII16973.1"/>
    </source>
</evidence>
<evidence type="ECO:0000313" key="3">
    <source>
        <dbReference type="Proteomes" id="UP000028667"/>
    </source>
</evidence>
<reference evidence="2 3" key="1">
    <citation type="journal article" date="2014" name="Virology">
        <title>Genome of brown tide virus (AaV), the little giant of the Megaviridae, elucidates NCLDV genome expansion and host-virus coevolution.</title>
        <authorList>
            <person name="Moniruzzaman M."/>
            <person name="LeCleir G.R."/>
            <person name="Brown C.M."/>
            <person name="Gobler C.J."/>
            <person name="Bidle K.D."/>
            <person name="Wilson W.H."/>
            <person name="Wilhelm S.W."/>
        </authorList>
    </citation>
    <scope>NUCLEOTIDE SEQUENCE [LARGE SCALE GENOMIC DNA]</scope>
    <source>
        <strain evidence="2">BtV-01</strain>
    </source>
</reference>
<gene>
    <name evidence="2" type="ORF">AaV_369</name>
</gene>
<sequence length="54" mass="6386">MNVMNSSFLLFLVIILVILLIFINKENKEETLKIDDYSKDYKNLCKEKIISICM</sequence>
<dbReference type="RefSeq" id="YP_009052438.1">
    <property type="nucleotide sequence ID" value="NC_024697.1"/>
</dbReference>